<keyword evidence="2" id="KW-0808">Transferase</keyword>
<dbReference type="OrthoDB" id="9810066at2"/>
<proteinExistence type="predicted"/>
<dbReference type="InterPro" id="IPR029057">
    <property type="entry name" value="PRTase-like"/>
</dbReference>
<dbReference type="InterPro" id="IPR000836">
    <property type="entry name" value="PRTase_dom"/>
</dbReference>
<protein>
    <submittedName>
        <fullName evidence="2">Phosphoribosyltransferase</fullName>
    </submittedName>
</protein>
<dbReference type="Proteomes" id="UP000298656">
    <property type="component" value="Chromosome 1"/>
</dbReference>
<dbReference type="CDD" id="cd06223">
    <property type="entry name" value="PRTases_typeI"/>
    <property type="match status" value="1"/>
</dbReference>
<dbReference type="AlphaFoldDB" id="A0A4P8INQ1"/>
<dbReference type="SUPFAM" id="SSF53271">
    <property type="entry name" value="PRTase-like"/>
    <property type="match status" value="1"/>
</dbReference>
<dbReference type="Gene3D" id="3.30.1310.20">
    <property type="entry name" value="PRTase-like"/>
    <property type="match status" value="1"/>
</dbReference>
<accession>A0A4P8INQ1</accession>
<sequence>MYSLFRDRSEAGRILAAHLRNEGAQSDAVVLALPRGGVPVGFEVATALGGELDVLPVRKLGVPGERELAMGAIAAGGAMYVDHGTMVIARVTQAQFEAVRAEEQIELARRAALYRGESAPAQVEGRVAIIVDDGMATGSSMQAAVRALRQQHPARVIIGLPVAPLGAEADFSGIVDAFVCVASPSNFFSVGQYYEDFSETTDDEVRELLARARARKS</sequence>
<dbReference type="Gene3D" id="3.40.50.2020">
    <property type="match status" value="1"/>
</dbReference>
<dbReference type="GO" id="GO:0016757">
    <property type="term" value="F:glycosyltransferase activity"/>
    <property type="evidence" value="ECO:0007669"/>
    <property type="project" value="UniProtKB-KW"/>
</dbReference>
<evidence type="ECO:0000259" key="1">
    <source>
        <dbReference type="Pfam" id="PF00156"/>
    </source>
</evidence>
<dbReference type="RefSeq" id="WP_137332486.1">
    <property type="nucleotide sequence ID" value="NZ_CP040077.1"/>
</dbReference>
<dbReference type="Pfam" id="PF00156">
    <property type="entry name" value="Pribosyltran"/>
    <property type="match status" value="1"/>
</dbReference>
<feature type="domain" description="Phosphoribosyltransferase" evidence="1">
    <location>
        <begin position="14"/>
        <end position="165"/>
    </location>
</feature>
<dbReference type="KEGG" id="tvl:FAZ95_11040"/>
<gene>
    <name evidence="2" type="ORF">FAZ95_11040</name>
</gene>
<name>A0A4P8INQ1_9BURK</name>
<reference evidence="2 3" key="1">
    <citation type="submission" date="2019-05" db="EMBL/GenBank/DDBJ databases">
        <title>Burkholderia sp. DHOD12, isolated from subtropical forest soil.</title>
        <authorList>
            <person name="Gao Z.-H."/>
            <person name="Qiu L.-H."/>
        </authorList>
    </citation>
    <scope>NUCLEOTIDE SEQUENCE [LARGE SCALE GENOMIC DNA]</scope>
    <source>
        <strain evidence="2 3">DHOD12</strain>
    </source>
</reference>
<keyword evidence="3" id="KW-1185">Reference proteome</keyword>
<evidence type="ECO:0000313" key="3">
    <source>
        <dbReference type="Proteomes" id="UP000298656"/>
    </source>
</evidence>
<keyword evidence="2" id="KW-0328">Glycosyltransferase</keyword>
<organism evidence="2 3">
    <name type="scientific">Trinickia violacea</name>
    <dbReference type="NCBI Taxonomy" id="2571746"/>
    <lineage>
        <taxon>Bacteria</taxon>
        <taxon>Pseudomonadati</taxon>
        <taxon>Pseudomonadota</taxon>
        <taxon>Betaproteobacteria</taxon>
        <taxon>Burkholderiales</taxon>
        <taxon>Burkholderiaceae</taxon>
        <taxon>Trinickia</taxon>
    </lineage>
</organism>
<dbReference type="EMBL" id="CP040077">
    <property type="protein sequence ID" value="QCP49661.1"/>
    <property type="molecule type" value="Genomic_DNA"/>
</dbReference>
<evidence type="ECO:0000313" key="2">
    <source>
        <dbReference type="EMBL" id="QCP49661.1"/>
    </source>
</evidence>